<dbReference type="GO" id="GO:0005739">
    <property type="term" value="C:mitochondrion"/>
    <property type="evidence" value="ECO:0007669"/>
    <property type="project" value="TreeGrafter"/>
</dbReference>
<dbReference type="Pfam" id="PF05071">
    <property type="entry name" value="NDUFA12"/>
    <property type="match status" value="1"/>
</dbReference>
<dbReference type="Proteomes" id="UP000799753">
    <property type="component" value="Unassembled WGS sequence"/>
</dbReference>
<dbReference type="AlphaFoldDB" id="A0A6A6SBP6"/>
<evidence type="ECO:0000256" key="2">
    <source>
        <dbReference type="SAM" id="MobiDB-lite"/>
    </source>
</evidence>
<dbReference type="InterPro" id="IPR007763">
    <property type="entry name" value="NDUFA12"/>
</dbReference>
<dbReference type="GO" id="GO:0045271">
    <property type="term" value="C:respiratory chain complex I"/>
    <property type="evidence" value="ECO:0007669"/>
    <property type="project" value="InterPro"/>
</dbReference>
<evidence type="ECO:0000313" key="3">
    <source>
        <dbReference type="EMBL" id="KAF2643584.1"/>
    </source>
</evidence>
<comment type="similarity">
    <text evidence="1">Belongs to the complex I NDUFA12 subunit family.</text>
</comment>
<evidence type="ECO:0000256" key="1">
    <source>
        <dbReference type="ARBA" id="ARBA00007355"/>
    </source>
</evidence>
<reference evidence="3" key="1">
    <citation type="journal article" date="2020" name="Stud. Mycol.">
        <title>101 Dothideomycetes genomes: a test case for predicting lifestyles and emergence of pathogens.</title>
        <authorList>
            <person name="Haridas S."/>
            <person name="Albert R."/>
            <person name="Binder M."/>
            <person name="Bloem J."/>
            <person name="Labutti K."/>
            <person name="Salamov A."/>
            <person name="Andreopoulos B."/>
            <person name="Baker S."/>
            <person name="Barry K."/>
            <person name="Bills G."/>
            <person name="Bluhm B."/>
            <person name="Cannon C."/>
            <person name="Castanera R."/>
            <person name="Culley D."/>
            <person name="Daum C."/>
            <person name="Ezra D."/>
            <person name="Gonzalez J."/>
            <person name="Henrissat B."/>
            <person name="Kuo A."/>
            <person name="Liang C."/>
            <person name="Lipzen A."/>
            <person name="Lutzoni F."/>
            <person name="Magnuson J."/>
            <person name="Mondo S."/>
            <person name="Nolan M."/>
            <person name="Ohm R."/>
            <person name="Pangilinan J."/>
            <person name="Park H.-J."/>
            <person name="Ramirez L."/>
            <person name="Alfaro M."/>
            <person name="Sun H."/>
            <person name="Tritt A."/>
            <person name="Yoshinaga Y."/>
            <person name="Zwiers L.-H."/>
            <person name="Turgeon B."/>
            <person name="Goodwin S."/>
            <person name="Spatafora J."/>
            <person name="Crous P."/>
            <person name="Grigoriev I."/>
        </authorList>
    </citation>
    <scope>NUCLEOTIDE SEQUENCE</scope>
    <source>
        <strain evidence="3">CBS 473.64</strain>
    </source>
</reference>
<proteinExistence type="inferred from homology"/>
<evidence type="ECO:0000313" key="4">
    <source>
        <dbReference type="Proteomes" id="UP000799753"/>
    </source>
</evidence>
<dbReference type="PANTHER" id="PTHR32470">
    <property type="entry name" value="ADH DEHYDROGENASE [UBIQUINONE] 1 ALPHA SUBCOMPLEX ASSEMBLY FACTOR 2"/>
    <property type="match status" value="1"/>
</dbReference>
<keyword evidence="4" id="KW-1185">Reference proteome</keyword>
<protein>
    <submittedName>
        <fullName evidence="3">Uncharacterized protein</fullName>
    </submittedName>
</protein>
<dbReference type="PANTHER" id="PTHR32470:SF2">
    <property type="entry name" value="NADH DEHYDROGENASE [UBIQUINONE] 1 ALPHA SUBCOMPLEX ASSEMBLY FACTOR 2"/>
    <property type="match status" value="1"/>
</dbReference>
<dbReference type="GO" id="GO:0032981">
    <property type="term" value="P:mitochondrial respiratory chain complex I assembly"/>
    <property type="evidence" value="ECO:0007669"/>
    <property type="project" value="TreeGrafter"/>
</dbReference>
<sequence length="190" mass="22525">MATHPGPIRKLWYQWKMMQLPWRKQWLIGFDLKGNTYWEFKDALHSHRHRRIVKYSVWTHHGDVNVPPQWVQWLRHTRYEAPSIAEQQADVYRQDRMKVLAAQADARWAAKPSALDAPDKGQPVHMLESRELDGKSEGQDRIEKEQPEEEKTRKRTRTEPKDSPWKQQAKGNPGDAWQPAAWAPPPRRRT</sequence>
<feature type="compositionally biased region" description="Basic and acidic residues" evidence="2">
    <location>
        <begin position="128"/>
        <end position="164"/>
    </location>
</feature>
<feature type="region of interest" description="Disordered" evidence="2">
    <location>
        <begin position="128"/>
        <end position="190"/>
    </location>
</feature>
<dbReference type="EMBL" id="MU006780">
    <property type="protein sequence ID" value="KAF2643584.1"/>
    <property type="molecule type" value="Genomic_DNA"/>
</dbReference>
<dbReference type="InterPro" id="IPR052618">
    <property type="entry name" value="ComplexI_NDUFA12"/>
</dbReference>
<name>A0A6A6SBP6_9PLEO</name>
<accession>A0A6A6SBP6</accession>
<organism evidence="3 4">
    <name type="scientific">Massarina eburnea CBS 473.64</name>
    <dbReference type="NCBI Taxonomy" id="1395130"/>
    <lineage>
        <taxon>Eukaryota</taxon>
        <taxon>Fungi</taxon>
        <taxon>Dikarya</taxon>
        <taxon>Ascomycota</taxon>
        <taxon>Pezizomycotina</taxon>
        <taxon>Dothideomycetes</taxon>
        <taxon>Pleosporomycetidae</taxon>
        <taxon>Pleosporales</taxon>
        <taxon>Massarineae</taxon>
        <taxon>Massarinaceae</taxon>
        <taxon>Massarina</taxon>
    </lineage>
</organism>
<gene>
    <name evidence="3" type="ORF">P280DRAFT_478339</name>
</gene>
<dbReference type="OrthoDB" id="10255576at2759"/>